<accession>A0A9W9RKN2</accession>
<dbReference type="InterPro" id="IPR000026">
    <property type="entry name" value="N1-like"/>
</dbReference>
<keyword evidence="1" id="KW-0540">Nuclease</keyword>
<dbReference type="AlphaFoldDB" id="A0A9W9RKN2"/>
<dbReference type="SUPFAM" id="SSF53933">
    <property type="entry name" value="Microbial ribonucleases"/>
    <property type="match status" value="1"/>
</dbReference>
<evidence type="ECO:0000313" key="5">
    <source>
        <dbReference type="Proteomes" id="UP001148299"/>
    </source>
</evidence>
<dbReference type="EMBL" id="JAPZBR010000002">
    <property type="protein sequence ID" value="KAJ5361985.1"/>
    <property type="molecule type" value="Genomic_DNA"/>
</dbReference>
<dbReference type="GO" id="GO:0016787">
    <property type="term" value="F:hydrolase activity"/>
    <property type="evidence" value="ECO:0007669"/>
    <property type="project" value="UniProtKB-KW"/>
</dbReference>
<sequence length="182" mass="20481">MKFFDVLLVLAGLNTSVLAELNATIPAASKTSTFGGSVLEPAANQLDELARIVTCTPRFKQPGGRIKQYQVDVGYAQAQAKKGGFREGRTGYPHRYKNHERLVFGTYNCDKARAHLMEYPIYWNGNGNEWQKDGDKKKQPGRYTPIRVVYANQNGALIYCGVMTHEFWFKNRHGAGDFKLCV</sequence>
<keyword evidence="2" id="KW-0378">Hydrolase</keyword>
<dbReference type="Proteomes" id="UP001148299">
    <property type="component" value="Unassembled WGS sequence"/>
</dbReference>
<reference evidence="4" key="1">
    <citation type="submission" date="2022-12" db="EMBL/GenBank/DDBJ databases">
        <authorList>
            <person name="Petersen C."/>
        </authorList>
    </citation>
    <scope>NUCLEOTIDE SEQUENCE</scope>
    <source>
        <strain evidence="4">IBT 35675</strain>
    </source>
</reference>
<comment type="caution">
    <text evidence="4">The sequence shown here is derived from an EMBL/GenBank/DDBJ whole genome shotgun (WGS) entry which is preliminary data.</text>
</comment>
<gene>
    <name evidence="4" type="ORF">N7541_002829</name>
</gene>
<dbReference type="GO" id="GO:0003723">
    <property type="term" value="F:RNA binding"/>
    <property type="evidence" value="ECO:0007669"/>
    <property type="project" value="InterPro"/>
</dbReference>
<dbReference type="Pfam" id="PF00545">
    <property type="entry name" value="Ribonuclease"/>
    <property type="match status" value="1"/>
</dbReference>
<feature type="signal peptide" evidence="3">
    <location>
        <begin position="1"/>
        <end position="19"/>
    </location>
</feature>
<evidence type="ECO:0000313" key="4">
    <source>
        <dbReference type="EMBL" id="KAJ5361985.1"/>
    </source>
</evidence>
<evidence type="ECO:0000256" key="3">
    <source>
        <dbReference type="SAM" id="SignalP"/>
    </source>
</evidence>
<keyword evidence="5" id="KW-1185">Reference proteome</keyword>
<keyword evidence="3" id="KW-0732">Signal</keyword>
<evidence type="ECO:0000256" key="2">
    <source>
        <dbReference type="ARBA" id="ARBA00022801"/>
    </source>
</evidence>
<dbReference type="InterPro" id="IPR016191">
    <property type="entry name" value="Ribonuclease/ribotoxin"/>
</dbReference>
<proteinExistence type="predicted"/>
<evidence type="ECO:0000256" key="1">
    <source>
        <dbReference type="ARBA" id="ARBA00022722"/>
    </source>
</evidence>
<organism evidence="4 5">
    <name type="scientific">Penicillium brevicompactum</name>
    <dbReference type="NCBI Taxonomy" id="5074"/>
    <lineage>
        <taxon>Eukaryota</taxon>
        <taxon>Fungi</taxon>
        <taxon>Dikarya</taxon>
        <taxon>Ascomycota</taxon>
        <taxon>Pezizomycotina</taxon>
        <taxon>Eurotiomycetes</taxon>
        <taxon>Eurotiomycetidae</taxon>
        <taxon>Eurotiales</taxon>
        <taxon>Aspergillaceae</taxon>
        <taxon>Penicillium</taxon>
    </lineage>
</organism>
<dbReference type="GO" id="GO:0004521">
    <property type="term" value="F:RNA endonuclease activity"/>
    <property type="evidence" value="ECO:0007669"/>
    <property type="project" value="InterPro"/>
</dbReference>
<protein>
    <submittedName>
        <fullName evidence="4">Hirsutellin A toxin</fullName>
    </submittedName>
</protein>
<name>A0A9W9RKN2_PENBR</name>
<feature type="chain" id="PRO_5040813766" evidence="3">
    <location>
        <begin position="20"/>
        <end position="182"/>
    </location>
</feature>
<reference evidence="4" key="2">
    <citation type="journal article" date="2023" name="IMA Fungus">
        <title>Comparative genomic study of the Penicillium genus elucidates a diverse pangenome and 15 lateral gene transfer events.</title>
        <authorList>
            <person name="Petersen C."/>
            <person name="Sorensen T."/>
            <person name="Nielsen M.R."/>
            <person name="Sondergaard T.E."/>
            <person name="Sorensen J.L."/>
            <person name="Fitzpatrick D.A."/>
            <person name="Frisvad J.C."/>
            <person name="Nielsen K.L."/>
        </authorList>
    </citation>
    <scope>NUCLEOTIDE SEQUENCE</scope>
    <source>
        <strain evidence="4">IBT 35675</strain>
    </source>
</reference>
<dbReference type="Gene3D" id="3.10.450.30">
    <property type="entry name" value="Microbial ribonucleases"/>
    <property type="match status" value="1"/>
</dbReference>